<name>A0A1I1EAM1_BREAD</name>
<sequence length="435" mass="48765">MKPKKTTKFTRALQDGFLLVLPLGITIGIIYWLWSFIKKFIPDMSYLVPLSWREFPYFNSIVDLGFLLLVFLLIIILGFWGSTFLGKWFNNLIDKFLMSPTVIRPVYATVKKLAELFFKNEDHDINVNLSESVLVPYPTADSKTIGFVTSDNANHFFGEQDGPNWLTVYLPSSPIISSGFYLTCRKSDVEPCLISSAQALTTVLSAGSIQQDIAPTSLSIHKTVKKNHLQLLFFQGLLFSTPIIGTISIFTWVFNSLYRFIRSFTVLLPVSLHHFIPASYYNAITSILILIIMLLSMVLIGFLAESAFGLWIKSLSNRLFNSIPMFNTVYSSVAKIVQAFSSDPSKEIRFNKAVLLPFPNPKALAIGFVTANNSSAIMKNGQEYIPVFVPTTPIPTTGWFVSVPRKQVKFLDMPIEKAFGLVISGGILSDEKDSK</sequence>
<reference evidence="3" key="1">
    <citation type="submission" date="2016-10" db="EMBL/GenBank/DDBJ databases">
        <authorList>
            <person name="Varghese N."/>
            <person name="Submissions S."/>
        </authorList>
    </citation>
    <scope>NUCLEOTIDE SEQUENCE [LARGE SCALE GENOMIC DNA]</scope>
    <source>
        <strain evidence="3">ATCC 43811</strain>
    </source>
</reference>
<feature type="transmembrane region" description="Helical" evidence="1">
    <location>
        <begin position="287"/>
        <end position="312"/>
    </location>
</feature>
<evidence type="ECO:0000313" key="2">
    <source>
        <dbReference type="EMBL" id="SFB84169.1"/>
    </source>
</evidence>
<feature type="transmembrane region" description="Helical" evidence="1">
    <location>
        <begin position="231"/>
        <end position="254"/>
    </location>
</feature>
<keyword evidence="1" id="KW-0472">Membrane</keyword>
<proteinExistence type="predicted"/>
<feature type="transmembrane region" description="Helical" evidence="1">
    <location>
        <begin position="57"/>
        <end position="80"/>
    </location>
</feature>
<keyword evidence="3" id="KW-1185">Reference proteome</keyword>
<organism evidence="2 3">
    <name type="scientific">Brevinema andersonii</name>
    <dbReference type="NCBI Taxonomy" id="34097"/>
    <lineage>
        <taxon>Bacteria</taxon>
        <taxon>Pseudomonadati</taxon>
        <taxon>Spirochaetota</taxon>
        <taxon>Spirochaetia</taxon>
        <taxon>Brevinematales</taxon>
        <taxon>Brevinemataceae</taxon>
        <taxon>Brevinema</taxon>
    </lineage>
</organism>
<dbReference type="AlphaFoldDB" id="A0A1I1EAM1"/>
<evidence type="ECO:0000313" key="3">
    <source>
        <dbReference type="Proteomes" id="UP000240042"/>
    </source>
</evidence>
<accession>A0A1I1EAM1</accession>
<dbReference type="Pfam" id="PF04367">
    <property type="entry name" value="DUF502"/>
    <property type="match status" value="2"/>
</dbReference>
<dbReference type="InterPro" id="IPR007462">
    <property type="entry name" value="COV1-like"/>
</dbReference>
<dbReference type="RefSeq" id="WP_092319307.1">
    <property type="nucleotide sequence ID" value="NZ_FOKY01000010.1"/>
</dbReference>
<dbReference type="PANTHER" id="PTHR31876">
    <property type="entry name" value="COV-LIKE PROTEIN 1"/>
    <property type="match status" value="1"/>
</dbReference>
<dbReference type="STRING" id="34097.SAMN02745150_01030"/>
<keyword evidence="1" id="KW-1133">Transmembrane helix</keyword>
<dbReference type="EMBL" id="FOKY01000010">
    <property type="protein sequence ID" value="SFB84169.1"/>
    <property type="molecule type" value="Genomic_DNA"/>
</dbReference>
<dbReference type="PANTHER" id="PTHR31876:SF26">
    <property type="entry name" value="PROTEIN LIKE COV 2"/>
    <property type="match status" value="1"/>
</dbReference>
<evidence type="ECO:0000256" key="1">
    <source>
        <dbReference type="SAM" id="Phobius"/>
    </source>
</evidence>
<keyword evidence="1" id="KW-0812">Transmembrane</keyword>
<protein>
    <submittedName>
        <fullName evidence="2">Uncharacterized membrane protein</fullName>
    </submittedName>
</protein>
<gene>
    <name evidence="2" type="ORF">SAMN02745150_01030</name>
</gene>
<dbReference type="Proteomes" id="UP000240042">
    <property type="component" value="Unassembled WGS sequence"/>
</dbReference>
<feature type="transmembrane region" description="Helical" evidence="1">
    <location>
        <begin position="12"/>
        <end position="37"/>
    </location>
</feature>
<dbReference type="OrthoDB" id="9789516at2"/>